<gene>
    <name evidence="1" type="ORF">MLD38_004266</name>
</gene>
<dbReference type="EMBL" id="CM042881">
    <property type="protein sequence ID" value="KAI4386325.1"/>
    <property type="molecule type" value="Genomic_DNA"/>
</dbReference>
<organism evidence="1 2">
    <name type="scientific">Melastoma candidum</name>
    <dbReference type="NCBI Taxonomy" id="119954"/>
    <lineage>
        <taxon>Eukaryota</taxon>
        <taxon>Viridiplantae</taxon>
        <taxon>Streptophyta</taxon>
        <taxon>Embryophyta</taxon>
        <taxon>Tracheophyta</taxon>
        <taxon>Spermatophyta</taxon>
        <taxon>Magnoliopsida</taxon>
        <taxon>eudicotyledons</taxon>
        <taxon>Gunneridae</taxon>
        <taxon>Pentapetalae</taxon>
        <taxon>rosids</taxon>
        <taxon>malvids</taxon>
        <taxon>Myrtales</taxon>
        <taxon>Melastomataceae</taxon>
        <taxon>Melastomatoideae</taxon>
        <taxon>Melastomateae</taxon>
        <taxon>Melastoma</taxon>
    </lineage>
</organism>
<dbReference type="Proteomes" id="UP001057402">
    <property type="component" value="Chromosome 2"/>
</dbReference>
<evidence type="ECO:0000313" key="1">
    <source>
        <dbReference type="EMBL" id="KAI4386325.1"/>
    </source>
</evidence>
<reference evidence="2" key="1">
    <citation type="journal article" date="2023" name="Front. Plant Sci.">
        <title>Chromosomal-level genome assembly of Melastoma candidum provides insights into trichome evolution.</title>
        <authorList>
            <person name="Zhong Y."/>
            <person name="Wu W."/>
            <person name="Sun C."/>
            <person name="Zou P."/>
            <person name="Liu Y."/>
            <person name="Dai S."/>
            <person name="Zhou R."/>
        </authorList>
    </citation>
    <scope>NUCLEOTIDE SEQUENCE [LARGE SCALE GENOMIC DNA]</scope>
</reference>
<evidence type="ECO:0000313" key="2">
    <source>
        <dbReference type="Proteomes" id="UP001057402"/>
    </source>
</evidence>
<protein>
    <submittedName>
        <fullName evidence="1">Uncharacterized protein</fullName>
    </submittedName>
</protein>
<accession>A0ACB9S4N2</accession>
<sequence>MPARELNVSFGYQCNTSCCSGLGDTADDNESTERHSMRRSSSFSCLSGAALSANATLANTSICSGIIGEEILPSIDSPKSFKRMSSSPSLSKMDQSGLSTGDGPPLWKCQSAPSGSDSSSFLHAMDVQTAGGAAGEDRVQAVCSEDNEWLFCGVYDGFNGRDAADYLAGTLYERIALSLQNLERRAKELREHFEADADMFSHGVIGCLIDALAQAEYCFLRMVREEMEDRPELVSVGSCVLVALLHVSHIYVLNLGDSRAILATEDTVGSGEVRTIQLTEIHTLDNESECKKVVEDHPDDPSAVRNGRVKGKLKVTRAFGVGCLKESEMNDMLMGILRIQNLCSPPYVYSTPFSMSHRMSENDRYIVLGSDGLFDFFTNDEAVQLVHGFIQTHPVGDPAKHLVEQLVQRAARTAGFSVEELLSIPAGRRRKYHDDVTVIVIILGSRQQTSTASTAL</sequence>
<keyword evidence="2" id="KW-1185">Reference proteome</keyword>
<comment type="caution">
    <text evidence="1">The sequence shown here is derived from an EMBL/GenBank/DDBJ whole genome shotgun (WGS) entry which is preliminary data.</text>
</comment>
<proteinExistence type="predicted"/>
<name>A0ACB9S4N2_9MYRT</name>